<dbReference type="SUPFAM" id="SSF48498">
    <property type="entry name" value="Tetracyclin repressor-like, C-terminal domain"/>
    <property type="match status" value="1"/>
</dbReference>
<dbReference type="GO" id="GO:0003700">
    <property type="term" value="F:DNA-binding transcription factor activity"/>
    <property type="evidence" value="ECO:0007669"/>
    <property type="project" value="TreeGrafter"/>
</dbReference>
<protein>
    <submittedName>
        <fullName evidence="4">Transcriptional regulator</fullName>
    </submittedName>
</protein>
<evidence type="ECO:0000313" key="4">
    <source>
        <dbReference type="EMBL" id="ANE46080.1"/>
    </source>
</evidence>
<dbReference type="Proteomes" id="UP000076927">
    <property type="component" value="Chromosome"/>
</dbReference>
<dbReference type="Gene3D" id="1.10.357.10">
    <property type="entry name" value="Tetracycline Repressor, domain 2"/>
    <property type="match status" value="1"/>
</dbReference>
<dbReference type="PRINTS" id="PR00455">
    <property type="entry name" value="HTHTETR"/>
</dbReference>
<feature type="DNA-binding region" description="H-T-H motif" evidence="2">
    <location>
        <begin position="30"/>
        <end position="49"/>
    </location>
</feature>
<dbReference type="GO" id="GO:0000976">
    <property type="term" value="F:transcription cis-regulatory region binding"/>
    <property type="evidence" value="ECO:0007669"/>
    <property type="project" value="TreeGrafter"/>
</dbReference>
<dbReference type="PANTHER" id="PTHR30055:SF226">
    <property type="entry name" value="HTH-TYPE TRANSCRIPTIONAL REGULATOR PKSA"/>
    <property type="match status" value="1"/>
</dbReference>
<dbReference type="OrthoDB" id="277085at2"/>
<dbReference type="SUPFAM" id="SSF46689">
    <property type="entry name" value="Homeodomain-like"/>
    <property type="match status" value="1"/>
</dbReference>
<dbReference type="PANTHER" id="PTHR30055">
    <property type="entry name" value="HTH-TYPE TRANSCRIPTIONAL REGULATOR RUTR"/>
    <property type="match status" value="1"/>
</dbReference>
<proteinExistence type="predicted"/>
<gene>
    <name evidence="4" type="ORF">SY83_07055</name>
</gene>
<dbReference type="InterPro" id="IPR009057">
    <property type="entry name" value="Homeodomain-like_sf"/>
</dbReference>
<keyword evidence="1 2" id="KW-0238">DNA-binding</keyword>
<evidence type="ECO:0000256" key="2">
    <source>
        <dbReference type="PROSITE-ProRule" id="PRU00335"/>
    </source>
</evidence>
<feature type="domain" description="HTH tetR-type" evidence="3">
    <location>
        <begin position="7"/>
        <end position="67"/>
    </location>
</feature>
<dbReference type="Pfam" id="PF00440">
    <property type="entry name" value="TetR_N"/>
    <property type="match status" value="1"/>
</dbReference>
<sequence length="196" mass="22413">MDTSVAATTHDKLLLAAIDLMSEKGYNGVTTKEIAAMAGVSEMTLFRKFGNKQKLLEEALERFYYAGAMRRIFSEEMVWDLKTDLLLVSRTYQEIMKRNRKLIQIMNKESHQLPELRKQSSKHPQQLLELLKDYLVKMQAKGLVGNTPVEGQALAFMYMNYGAAMTNLHSPSSVMNMTMDTFIEISVEMYTRALQP</sequence>
<dbReference type="KEGG" id="pswu:SY83_07055"/>
<reference evidence="4 5" key="1">
    <citation type="submission" date="2015-01" db="EMBL/GenBank/DDBJ databases">
        <title>Paenibacillus swuensis/DY6/whole genome sequencing.</title>
        <authorList>
            <person name="Kim M.K."/>
            <person name="Srinivasan S."/>
            <person name="Lee J.-J."/>
        </authorList>
    </citation>
    <scope>NUCLEOTIDE SEQUENCE [LARGE SCALE GENOMIC DNA]</scope>
    <source>
        <strain evidence="4 5">DY6</strain>
    </source>
</reference>
<dbReference type="InterPro" id="IPR036271">
    <property type="entry name" value="Tet_transcr_reg_TetR-rel_C_sf"/>
</dbReference>
<dbReference type="InterPro" id="IPR001647">
    <property type="entry name" value="HTH_TetR"/>
</dbReference>
<keyword evidence="5" id="KW-1185">Reference proteome</keyword>
<evidence type="ECO:0000256" key="1">
    <source>
        <dbReference type="ARBA" id="ARBA00023125"/>
    </source>
</evidence>
<accession>A0A172TGE1</accession>
<dbReference type="AlphaFoldDB" id="A0A172TGE1"/>
<dbReference type="STRING" id="1178515.SY83_07055"/>
<dbReference type="PROSITE" id="PS50977">
    <property type="entry name" value="HTH_TETR_2"/>
    <property type="match status" value="1"/>
</dbReference>
<dbReference type="RefSeq" id="WP_068605483.1">
    <property type="nucleotide sequence ID" value="NZ_CP011388.1"/>
</dbReference>
<organism evidence="4 5">
    <name type="scientific">Paenibacillus swuensis</name>
    <dbReference type="NCBI Taxonomy" id="1178515"/>
    <lineage>
        <taxon>Bacteria</taxon>
        <taxon>Bacillati</taxon>
        <taxon>Bacillota</taxon>
        <taxon>Bacilli</taxon>
        <taxon>Bacillales</taxon>
        <taxon>Paenibacillaceae</taxon>
        <taxon>Paenibacillus</taxon>
    </lineage>
</organism>
<evidence type="ECO:0000313" key="5">
    <source>
        <dbReference type="Proteomes" id="UP000076927"/>
    </source>
</evidence>
<evidence type="ECO:0000259" key="3">
    <source>
        <dbReference type="PROSITE" id="PS50977"/>
    </source>
</evidence>
<dbReference type="PATRIC" id="fig|1178515.4.peg.1405"/>
<dbReference type="EMBL" id="CP011388">
    <property type="protein sequence ID" value="ANE46080.1"/>
    <property type="molecule type" value="Genomic_DNA"/>
</dbReference>
<name>A0A172TGE1_9BACL</name>
<dbReference type="InterPro" id="IPR050109">
    <property type="entry name" value="HTH-type_TetR-like_transc_reg"/>
</dbReference>